<dbReference type="OrthoDB" id="9762324at2"/>
<evidence type="ECO:0000313" key="5">
    <source>
        <dbReference type="Proteomes" id="UP000256304"/>
    </source>
</evidence>
<feature type="domain" description="Sulfatase N-terminal" evidence="3">
    <location>
        <begin position="9"/>
        <end position="348"/>
    </location>
</feature>
<dbReference type="PANTHER" id="PTHR45953">
    <property type="entry name" value="IDURONATE 2-SULFATASE"/>
    <property type="match status" value="1"/>
</dbReference>
<keyword evidence="5" id="KW-1185">Reference proteome</keyword>
<dbReference type="PANTHER" id="PTHR45953:SF1">
    <property type="entry name" value="IDURONATE 2-SULFATASE"/>
    <property type="match status" value="1"/>
</dbReference>
<dbReference type="Pfam" id="PF00884">
    <property type="entry name" value="Sulfatase"/>
    <property type="match status" value="1"/>
</dbReference>
<dbReference type="EMBL" id="QTTN01000019">
    <property type="protein sequence ID" value="REE81218.1"/>
    <property type="molecule type" value="Genomic_DNA"/>
</dbReference>
<evidence type="ECO:0000256" key="1">
    <source>
        <dbReference type="ARBA" id="ARBA00022723"/>
    </source>
</evidence>
<protein>
    <submittedName>
        <fullName evidence="4">Arylsulfatase A-like enzyme</fullName>
    </submittedName>
</protein>
<dbReference type="GO" id="GO:0008484">
    <property type="term" value="F:sulfuric ester hydrolase activity"/>
    <property type="evidence" value="ECO:0007669"/>
    <property type="project" value="TreeGrafter"/>
</dbReference>
<sequence>MNIQSRLQPNILFITADQLRYDCVGYSGKYPVQTPNLDSLAEQSTVFHHAYSHFPVCSPARQSLLHGKRPETFGALWNYNSFLPVGYLQPEQYTWSKQLEEAGYRSAFLGKWGGSPDFDPTAFGYESYVSEADYRAFRQNRYPDLKYSNGFFGENNPVALADAETHWFADQAIEAMENFSQGDRPWHIALHFAEPHLPCRPSERFAEMYDPAEVPEWDGFRDHFQGKPYIQAQQLVSWGVESYTWEDWAPIVARYYGVISQLDDAIGRVVAALTRTLQADNTIIVFTADHGDMCGSHRMMDKHYILYDDVVRVPLMISLPGQVAAGTEREQLVYNLLDIGPTLLDLAGLEYPGDWFHGKSLVPLISASAANESPATSDWREQIVATYNGQQFGLYTQRMIRTKEWKYVWNLTDVDELYDLVNDPAELHNAIALPEHQELIAELRVRLYEQLRQDGDPAIANEWTRRQLLTGAKMNHRA</sequence>
<evidence type="ECO:0000313" key="4">
    <source>
        <dbReference type="EMBL" id="REE81218.1"/>
    </source>
</evidence>
<name>A0A3D9RP27_9BACL</name>
<dbReference type="RefSeq" id="WP_116190154.1">
    <property type="nucleotide sequence ID" value="NZ_QTTN01000019.1"/>
</dbReference>
<dbReference type="InterPro" id="IPR017850">
    <property type="entry name" value="Alkaline_phosphatase_core_sf"/>
</dbReference>
<dbReference type="CDD" id="cd16033">
    <property type="entry name" value="sulfatase_like"/>
    <property type="match status" value="1"/>
</dbReference>
<dbReference type="SUPFAM" id="SSF53649">
    <property type="entry name" value="Alkaline phosphatase-like"/>
    <property type="match status" value="1"/>
</dbReference>
<comment type="caution">
    <text evidence="4">The sequence shown here is derived from an EMBL/GenBank/DDBJ whole genome shotgun (WGS) entry which is preliminary data.</text>
</comment>
<gene>
    <name evidence="4" type="ORF">A8990_11952</name>
</gene>
<accession>A0A3D9RP27</accession>
<dbReference type="AlphaFoldDB" id="A0A3D9RP27"/>
<organism evidence="4 5">
    <name type="scientific">Paenibacillus taihuensis</name>
    <dbReference type="NCBI Taxonomy" id="1156355"/>
    <lineage>
        <taxon>Bacteria</taxon>
        <taxon>Bacillati</taxon>
        <taxon>Bacillota</taxon>
        <taxon>Bacilli</taxon>
        <taxon>Bacillales</taxon>
        <taxon>Paenibacillaceae</taxon>
        <taxon>Paenibacillus</taxon>
    </lineage>
</organism>
<keyword evidence="2" id="KW-0378">Hydrolase</keyword>
<dbReference type="Proteomes" id="UP000256304">
    <property type="component" value="Unassembled WGS sequence"/>
</dbReference>
<dbReference type="Gene3D" id="3.40.720.10">
    <property type="entry name" value="Alkaline Phosphatase, subunit A"/>
    <property type="match status" value="1"/>
</dbReference>
<dbReference type="InterPro" id="IPR000917">
    <property type="entry name" value="Sulfatase_N"/>
</dbReference>
<evidence type="ECO:0000259" key="3">
    <source>
        <dbReference type="Pfam" id="PF00884"/>
    </source>
</evidence>
<keyword evidence="1" id="KW-0479">Metal-binding</keyword>
<proteinExistence type="predicted"/>
<dbReference type="GO" id="GO:0046872">
    <property type="term" value="F:metal ion binding"/>
    <property type="evidence" value="ECO:0007669"/>
    <property type="project" value="UniProtKB-KW"/>
</dbReference>
<evidence type="ECO:0000256" key="2">
    <source>
        <dbReference type="ARBA" id="ARBA00022801"/>
    </source>
</evidence>
<dbReference type="GO" id="GO:0005737">
    <property type="term" value="C:cytoplasm"/>
    <property type="evidence" value="ECO:0007669"/>
    <property type="project" value="TreeGrafter"/>
</dbReference>
<reference evidence="4 5" key="1">
    <citation type="submission" date="2018-08" db="EMBL/GenBank/DDBJ databases">
        <title>Genomic Encyclopedia of Type Strains, Phase III (KMG-III): the genomes of soil and plant-associated and newly described type strains.</title>
        <authorList>
            <person name="Whitman W."/>
        </authorList>
    </citation>
    <scope>NUCLEOTIDE SEQUENCE [LARGE SCALE GENOMIC DNA]</scope>
    <source>
        <strain evidence="4 5">CGMCC 1.10966</strain>
    </source>
</reference>